<dbReference type="Proteomes" id="UP000433493">
    <property type="component" value="Unassembled WGS sequence"/>
</dbReference>
<sequence>MVEPNYDWDGYGFETRQVHAGEQPRNDFGDRVVPIHISNAFRFDSFQHTWDRFSLEDEGQLYSRHLNPTAEVAEQKIASLEGGTGAVAVASGTAAISSVLFGLLEAGDHFISTASIYSGTQTIFNRAMKRLGVSVDYVWDWRNEQEWEALIRPETKMIFTETIPNPKNDITDVAAIAKIAHRHGIPFVVDNTVATPYLIRPIEHGADIVVHSATKFLAGQGAGLAGLIVDGGRFDWTSTGDRYSLLTERQSAASPSFLERFGNDRAFANYLRQTAVNDIGPSISAFNAFLLQQGMETLSLRMERHVDNSVAIAKWLVGKPGVESVDYAGLPHGIDSELAQRLYGGRTGSVFGVTVKGGLEGARTFIDNLRVFSRMTNIGDVRSLAINPRTSTHNGFSAEHRERLGIHDGLIRLSIGIESVADLIADLEQALAAVVRQFGP</sequence>
<dbReference type="GO" id="GO:0047982">
    <property type="term" value="F:homocysteine desulfhydrase activity"/>
    <property type="evidence" value="ECO:0007669"/>
    <property type="project" value="UniProtKB-EC"/>
</dbReference>
<dbReference type="FunFam" id="3.40.640.10:FF:000046">
    <property type="entry name" value="Cystathionine gamma-lyase"/>
    <property type="match status" value="1"/>
</dbReference>
<dbReference type="GO" id="GO:0071269">
    <property type="term" value="P:L-homocysteine biosynthetic process"/>
    <property type="evidence" value="ECO:0007669"/>
    <property type="project" value="TreeGrafter"/>
</dbReference>
<dbReference type="GO" id="GO:0004124">
    <property type="term" value="F:cysteine synthase activity"/>
    <property type="evidence" value="ECO:0007669"/>
    <property type="project" value="TreeGrafter"/>
</dbReference>
<evidence type="ECO:0000313" key="11">
    <source>
        <dbReference type="EMBL" id="KAB1643283.1"/>
    </source>
</evidence>
<gene>
    <name evidence="11" type="ORF">F8O05_07650</name>
</gene>
<evidence type="ECO:0000256" key="1">
    <source>
        <dbReference type="ARBA" id="ARBA00001933"/>
    </source>
</evidence>
<organism evidence="11 12">
    <name type="scientific">Gulosibacter chungangensis</name>
    <dbReference type="NCBI Taxonomy" id="979746"/>
    <lineage>
        <taxon>Bacteria</taxon>
        <taxon>Bacillati</taxon>
        <taxon>Actinomycetota</taxon>
        <taxon>Actinomycetes</taxon>
        <taxon>Micrococcales</taxon>
        <taxon>Microbacteriaceae</taxon>
        <taxon>Gulosibacter</taxon>
    </lineage>
</organism>
<dbReference type="GO" id="GO:0006535">
    <property type="term" value="P:cysteine biosynthetic process from serine"/>
    <property type="evidence" value="ECO:0007669"/>
    <property type="project" value="TreeGrafter"/>
</dbReference>
<dbReference type="InterPro" id="IPR006235">
    <property type="entry name" value="OAc-hSer/O-AcSer_sulfhydrylase"/>
</dbReference>
<comment type="cofactor">
    <cofactor evidence="1 10">
        <name>pyridoxal 5'-phosphate</name>
        <dbReference type="ChEBI" id="CHEBI:597326"/>
    </cofactor>
</comment>
<dbReference type="EC" id="4.4.1.2" evidence="5"/>
<comment type="similarity">
    <text evidence="2 10">Belongs to the trans-sulfuration enzymes family.</text>
</comment>
<evidence type="ECO:0000256" key="4">
    <source>
        <dbReference type="ARBA" id="ARBA00022898"/>
    </source>
</evidence>
<evidence type="ECO:0000256" key="6">
    <source>
        <dbReference type="ARBA" id="ARBA00047199"/>
    </source>
</evidence>
<reference evidence="11 12" key="1">
    <citation type="submission" date="2019-09" db="EMBL/GenBank/DDBJ databases">
        <title>Phylogeny of genus Pseudoclavibacter and closely related genus.</title>
        <authorList>
            <person name="Li Y."/>
        </authorList>
    </citation>
    <scope>NUCLEOTIDE SEQUENCE [LARGE SCALE GENOMIC DNA]</scope>
    <source>
        <strain evidence="11 12">KCTC 13959</strain>
    </source>
</reference>
<accession>A0A7J5BB70</accession>
<dbReference type="PIRSF" id="PIRSF001434">
    <property type="entry name" value="CGS"/>
    <property type="match status" value="1"/>
</dbReference>
<keyword evidence="3 11" id="KW-0808">Transferase</keyword>
<protein>
    <recommendedName>
        <fullName evidence="5">homocysteine desulfhydrase</fullName>
        <ecNumber evidence="5">4.4.1.2</ecNumber>
    </recommendedName>
    <alternativeName>
        <fullName evidence="6">Homocysteine desulfhydrase</fullName>
    </alternativeName>
</protein>
<evidence type="ECO:0000256" key="9">
    <source>
        <dbReference type="PIRSR" id="PIRSR001434-2"/>
    </source>
</evidence>
<dbReference type="EMBL" id="WBKB01000004">
    <property type="protein sequence ID" value="KAB1643283.1"/>
    <property type="molecule type" value="Genomic_DNA"/>
</dbReference>
<dbReference type="PROSITE" id="PS00868">
    <property type="entry name" value="CYS_MET_METAB_PP"/>
    <property type="match status" value="1"/>
</dbReference>
<dbReference type="PANTHER" id="PTHR43797:SF2">
    <property type="entry name" value="HOMOCYSTEINE_CYSTEINE SYNTHASE"/>
    <property type="match status" value="1"/>
</dbReference>
<dbReference type="GO" id="GO:0030170">
    <property type="term" value="F:pyridoxal phosphate binding"/>
    <property type="evidence" value="ECO:0007669"/>
    <property type="project" value="InterPro"/>
</dbReference>
<comment type="catalytic activity">
    <reaction evidence="7">
        <text>L-homocysteine + H2O = 2-oxobutanoate + hydrogen sulfide + NH4(+) + H(+)</text>
        <dbReference type="Rhea" id="RHEA:14501"/>
        <dbReference type="ChEBI" id="CHEBI:15377"/>
        <dbReference type="ChEBI" id="CHEBI:15378"/>
        <dbReference type="ChEBI" id="CHEBI:16763"/>
        <dbReference type="ChEBI" id="CHEBI:28938"/>
        <dbReference type="ChEBI" id="CHEBI:29919"/>
        <dbReference type="ChEBI" id="CHEBI:58199"/>
        <dbReference type="EC" id="4.4.1.2"/>
    </reaction>
    <physiologicalReaction direction="left-to-right" evidence="7">
        <dbReference type="Rhea" id="RHEA:14502"/>
    </physiologicalReaction>
</comment>
<dbReference type="Pfam" id="PF01053">
    <property type="entry name" value="Cys_Met_Meta_PP"/>
    <property type="match status" value="1"/>
</dbReference>
<dbReference type="InterPro" id="IPR015424">
    <property type="entry name" value="PyrdxlP-dep_Trfase"/>
</dbReference>
<dbReference type="InterPro" id="IPR000277">
    <property type="entry name" value="Cys/Met-Metab_PyrdxlP-dep_enz"/>
</dbReference>
<dbReference type="OrthoDB" id="9780685at2"/>
<keyword evidence="4 9" id="KW-0663">Pyridoxal phosphate</keyword>
<dbReference type="Gene3D" id="3.90.1150.10">
    <property type="entry name" value="Aspartate Aminotransferase, domain 1"/>
    <property type="match status" value="1"/>
</dbReference>
<evidence type="ECO:0000256" key="5">
    <source>
        <dbReference type="ARBA" id="ARBA00047175"/>
    </source>
</evidence>
<dbReference type="SUPFAM" id="SSF53383">
    <property type="entry name" value="PLP-dependent transferases"/>
    <property type="match status" value="1"/>
</dbReference>
<evidence type="ECO:0000256" key="2">
    <source>
        <dbReference type="ARBA" id="ARBA00009077"/>
    </source>
</evidence>
<dbReference type="GO" id="GO:0005737">
    <property type="term" value="C:cytoplasm"/>
    <property type="evidence" value="ECO:0007669"/>
    <property type="project" value="TreeGrafter"/>
</dbReference>
<dbReference type="PANTHER" id="PTHR43797">
    <property type="entry name" value="HOMOCYSTEINE/CYSTEINE SYNTHASE"/>
    <property type="match status" value="1"/>
</dbReference>
<dbReference type="Gene3D" id="3.40.640.10">
    <property type="entry name" value="Type I PLP-dependent aspartate aminotransferase-like (Major domain)"/>
    <property type="match status" value="1"/>
</dbReference>
<dbReference type="CDD" id="cd00614">
    <property type="entry name" value="CGS_like"/>
    <property type="match status" value="1"/>
</dbReference>
<name>A0A7J5BB70_9MICO</name>
<comment type="caution">
    <text evidence="11">The sequence shown here is derived from an EMBL/GenBank/DDBJ whole genome shotgun (WGS) entry which is preliminary data.</text>
</comment>
<evidence type="ECO:0000256" key="3">
    <source>
        <dbReference type="ARBA" id="ARBA00022679"/>
    </source>
</evidence>
<feature type="modified residue" description="N6-(pyridoxal phosphate)lysine" evidence="9">
    <location>
        <position position="215"/>
    </location>
</feature>
<evidence type="ECO:0000256" key="8">
    <source>
        <dbReference type="ARBA" id="ARBA00052699"/>
    </source>
</evidence>
<evidence type="ECO:0000313" key="12">
    <source>
        <dbReference type="Proteomes" id="UP000433493"/>
    </source>
</evidence>
<dbReference type="InterPro" id="IPR054542">
    <property type="entry name" value="Cys_met_metab_PP"/>
</dbReference>
<evidence type="ECO:0000256" key="7">
    <source>
        <dbReference type="ARBA" id="ARBA00048780"/>
    </source>
</evidence>
<dbReference type="GO" id="GO:0003961">
    <property type="term" value="F:O-acetylhomoserine aminocarboxypropyltransferase activity"/>
    <property type="evidence" value="ECO:0007669"/>
    <property type="project" value="TreeGrafter"/>
</dbReference>
<dbReference type="GO" id="GO:0018826">
    <property type="term" value="F:methionine gamma-lyase activity"/>
    <property type="evidence" value="ECO:0007669"/>
    <property type="project" value="UniProtKB-EC"/>
</dbReference>
<comment type="catalytic activity">
    <reaction evidence="8">
        <text>L-methionine + H2O = methanethiol + 2-oxobutanoate + NH4(+)</text>
        <dbReference type="Rhea" id="RHEA:23800"/>
        <dbReference type="ChEBI" id="CHEBI:15377"/>
        <dbReference type="ChEBI" id="CHEBI:16007"/>
        <dbReference type="ChEBI" id="CHEBI:16763"/>
        <dbReference type="ChEBI" id="CHEBI:28938"/>
        <dbReference type="ChEBI" id="CHEBI:57844"/>
        <dbReference type="EC" id="4.4.1.11"/>
    </reaction>
    <physiologicalReaction direction="left-to-right" evidence="8">
        <dbReference type="Rhea" id="RHEA:23801"/>
    </physiologicalReaction>
</comment>
<proteinExistence type="inferred from homology"/>
<keyword evidence="12" id="KW-1185">Reference proteome</keyword>
<evidence type="ECO:0000256" key="10">
    <source>
        <dbReference type="RuleBase" id="RU362118"/>
    </source>
</evidence>
<dbReference type="GO" id="GO:0019346">
    <property type="term" value="P:transsulfuration"/>
    <property type="evidence" value="ECO:0007669"/>
    <property type="project" value="InterPro"/>
</dbReference>
<dbReference type="InterPro" id="IPR015422">
    <property type="entry name" value="PyrdxlP-dep_Trfase_small"/>
</dbReference>
<dbReference type="AlphaFoldDB" id="A0A7J5BB70"/>
<dbReference type="InterPro" id="IPR015421">
    <property type="entry name" value="PyrdxlP-dep_Trfase_major"/>
</dbReference>